<protein>
    <submittedName>
        <fullName evidence="1">Uncharacterized protein</fullName>
    </submittedName>
</protein>
<evidence type="ECO:0000313" key="2">
    <source>
        <dbReference type="Proteomes" id="UP001277972"/>
    </source>
</evidence>
<gene>
    <name evidence="1" type="ORF">SH601_11565</name>
</gene>
<dbReference type="EMBL" id="JAWZSR010000006">
    <property type="protein sequence ID" value="MDX8046620.1"/>
    <property type="molecule type" value="Genomic_DNA"/>
</dbReference>
<proteinExistence type="predicted"/>
<name>A0ACC6M6L0_9BACI</name>
<dbReference type="Proteomes" id="UP001277972">
    <property type="component" value="Unassembled WGS sequence"/>
</dbReference>
<organism evidence="1 2">
    <name type="scientific">Gracilibacillus pellucidus</name>
    <dbReference type="NCBI Taxonomy" id="3095368"/>
    <lineage>
        <taxon>Bacteria</taxon>
        <taxon>Bacillati</taxon>
        <taxon>Bacillota</taxon>
        <taxon>Bacilli</taxon>
        <taxon>Bacillales</taxon>
        <taxon>Bacillaceae</taxon>
        <taxon>Gracilibacillus</taxon>
    </lineage>
</organism>
<evidence type="ECO:0000313" key="1">
    <source>
        <dbReference type="EMBL" id="MDX8046620.1"/>
    </source>
</evidence>
<accession>A0ACC6M6L0</accession>
<comment type="caution">
    <text evidence="1">The sequence shown here is derived from an EMBL/GenBank/DDBJ whole genome shotgun (WGS) entry which is preliminary data.</text>
</comment>
<sequence length="164" mass="18807">MRNYFITALEFLLVFLVSPIVGIIVVFISSILHLSIDVENMLMYIAAFILLGVFLYRLTKRHQLNQIIFATAIPIVFILSSLIPDKAPSTIHTAKYEYTFGVPLPFITVHSESNASFLLQHVSFHHSFGINAFPFLLNVIIVYFVMMYIRKVFVRRHKPISISS</sequence>
<keyword evidence="2" id="KW-1185">Reference proteome</keyword>
<reference evidence="1" key="1">
    <citation type="submission" date="2023-11" db="EMBL/GenBank/DDBJ databases">
        <title>Gracilibacillus pellucida a moderately halophilic bacterium isolated from saline soil in Xinjiang province.</title>
        <authorList>
            <person name="Zhang Z."/>
            <person name="Tan F."/>
            <person name="Wang Y."/>
            <person name="Xia M."/>
        </authorList>
    </citation>
    <scope>NUCLEOTIDE SEQUENCE</scope>
    <source>
        <strain evidence="1">S3-1-1</strain>
    </source>
</reference>